<dbReference type="EMBL" id="AKMW01000079">
    <property type="protein sequence ID" value="EIQ03052.1"/>
    <property type="molecule type" value="Genomic_DNA"/>
</dbReference>
<gene>
    <name evidence="1" type="ORF">SFCCH060_4888</name>
</gene>
<accession>A0A6N3QV68</accession>
<organism evidence="1 2">
    <name type="scientific">Shigella flexneri CCH060</name>
    <dbReference type="NCBI Taxonomy" id="754091"/>
    <lineage>
        <taxon>Bacteria</taxon>
        <taxon>Pseudomonadati</taxon>
        <taxon>Pseudomonadota</taxon>
        <taxon>Gammaproteobacteria</taxon>
        <taxon>Enterobacterales</taxon>
        <taxon>Enterobacteriaceae</taxon>
        <taxon>Shigella</taxon>
    </lineage>
</organism>
<dbReference type="Proteomes" id="UP000005406">
    <property type="component" value="Unassembled WGS sequence"/>
</dbReference>
<evidence type="ECO:0000313" key="1">
    <source>
        <dbReference type="EMBL" id="EIQ03052.1"/>
    </source>
</evidence>
<proteinExistence type="predicted"/>
<evidence type="ECO:0000313" key="2">
    <source>
        <dbReference type="Proteomes" id="UP000005406"/>
    </source>
</evidence>
<sequence length="41" mass="5125">MCLFVKLIYLTITFIVDNENHYRHNCYYFTVWELFDYDPAL</sequence>
<name>A0A6N3QV68_SHIFL</name>
<protein>
    <submittedName>
        <fullName evidence="1">Uncharacterized protein</fullName>
    </submittedName>
</protein>
<dbReference type="AlphaFoldDB" id="A0A6N3QV68"/>
<reference evidence="1 2" key="1">
    <citation type="submission" date="2012-03" db="EMBL/GenBank/DDBJ databases">
        <authorList>
            <person name="Rasko D."/>
            <person name="Redman J."/>
            <person name="Daugherty S.C."/>
            <person name="Tallon L."/>
            <person name="Sadzewicz L."/>
            <person name="Jones K."/>
            <person name="Santana-Cruz I."/>
            <person name="Liu X."/>
        </authorList>
    </citation>
    <scope>NUCLEOTIDE SEQUENCE [LARGE SCALE GENOMIC DNA]</scope>
    <source>
        <strain evidence="1 2">CCH060</strain>
    </source>
</reference>
<comment type="caution">
    <text evidence="1">The sequence shown here is derived from an EMBL/GenBank/DDBJ whole genome shotgun (WGS) entry which is preliminary data.</text>
</comment>